<reference evidence="1 2" key="1">
    <citation type="submission" date="2022-04" db="EMBL/GenBank/DDBJ databases">
        <authorList>
            <person name="Huq M.A."/>
        </authorList>
    </citation>
    <scope>NUCLEOTIDE SEQUENCE [LARGE SCALE GENOMIC DNA]</scope>
    <source>
        <strain evidence="1 2">MAH-33</strain>
    </source>
</reference>
<sequence>MQQERQAQFIGSSHPDVDLEFGDGKWFVAVRRAEPQSHSTHERQGEGFFSHIDAARAAVDLAISRGLTVPTEAELIEAAEEFRSFVDGEDRAFVM</sequence>
<dbReference type="RefSeq" id="WP_247231378.1">
    <property type="nucleotide sequence ID" value="NZ_JALKHS010000006.1"/>
</dbReference>
<gene>
    <name evidence="1" type="ORF">MU848_09380</name>
</gene>
<dbReference type="EMBL" id="JALKHS010000006">
    <property type="protein sequence ID" value="MCK0531789.1"/>
    <property type="molecule type" value="Genomic_DNA"/>
</dbReference>
<accession>A0ABT0DXE5</accession>
<proteinExistence type="predicted"/>
<name>A0ABT0DXE5_9SPHN</name>
<keyword evidence="2" id="KW-1185">Reference proteome</keyword>
<comment type="caution">
    <text evidence="1">The sequence shown here is derived from an EMBL/GenBank/DDBJ whole genome shotgun (WGS) entry which is preliminary data.</text>
</comment>
<evidence type="ECO:0000313" key="1">
    <source>
        <dbReference type="EMBL" id="MCK0531789.1"/>
    </source>
</evidence>
<evidence type="ECO:0000313" key="2">
    <source>
        <dbReference type="Proteomes" id="UP001203512"/>
    </source>
</evidence>
<protein>
    <recommendedName>
        <fullName evidence="3">DUF1488 domain-containing protein</fullName>
    </recommendedName>
</protein>
<evidence type="ECO:0008006" key="3">
    <source>
        <dbReference type="Google" id="ProtNLM"/>
    </source>
</evidence>
<dbReference type="Proteomes" id="UP001203512">
    <property type="component" value="Unassembled WGS sequence"/>
</dbReference>
<organism evidence="1 2">
    <name type="scientific">Sphingobium agri</name>
    <dbReference type="NCBI Taxonomy" id="2933566"/>
    <lineage>
        <taxon>Bacteria</taxon>
        <taxon>Pseudomonadati</taxon>
        <taxon>Pseudomonadota</taxon>
        <taxon>Alphaproteobacteria</taxon>
        <taxon>Sphingomonadales</taxon>
        <taxon>Sphingomonadaceae</taxon>
        <taxon>Sphingobium</taxon>
    </lineage>
</organism>